<organism evidence="9 10">
    <name type="scientific">Parasutterella secunda</name>
    <dbReference type="NCBI Taxonomy" id="626947"/>
    <lineage>
        <taxon>Bacteria</taxon>
        <taxon>Pseudomonadati</taxon>
        <taxon>Pseudomonadota</taxon>
        <taxon>Betaproteobacteria</taxon>
        <taxon>Burkholderiales</taxon>
        <taxon>Sutterellaceae</taxon>
        <taxon>Parasutterella</taxon>
    </lineage>
</organism>
<dbReference type="PANTHER" id="PTHR42002">
    <property type="entry name" value="ANAEROBIC C4-DICARBOXYLATE TRANSPORTER DCUC-RELATED"/>
    <property type="match status" value="1"/>
</dbReference>
<evidence type="ECO:0000256" key="1">
    <source>
        <dbReference type="ARBA" id="ARBA00004651"/>
    </source>
</evidence>
<keyword evidence="6 8" id="KW-1133">Transmembrane helix</keyword>
<dbReference type="PANTHER" id="PTHR42002:SF2">
    <property type="entry name" value="ANAEROBIC C4-DICARBOXYLATE TRANSPORTER DCUC-RELATED"/>
    <property type="match status" value="1"/>
</dbReference>
<feature type="transmembrane region" description="Helical" evidence="8">
    <location>
        <begin position="158"/>
        <end position="176"/>
    </location>
</feature>
<dbReference type="Pfam" id="PF03606">
    <property type="entry name" value="DcuC"/>
    <property type="match status" value="1"/>
</dbReference>
<evidence type="ECO:0000256" key="2">
    <source>
        <dbReference type="ARBA" id="ARBA00005275"/>
    </source>
</evidence>
<dbReference type="NCBIfam" id="TIGR00771">
    <property type="entry name" value="DcuC"/>
    <property type="match status" value="1"/>
</dbReference>
<evidence type="ECO:0000256" key="6">
    <source>
        <dbReference type="ARBA" id="ARBA00022989"/>
    </source>
</evidence>
<keyword evidence="3" id="KW-0813">Transport</keyword>
<keyword evidence="10" id="KW-1185">Reference proteome</keyword>
<evidence type="ECO:0000313" key="10">
    <source>
        <dbReference type="Proteomes" id="UP000777002"/>
    </source>
</evidence>
<comment type="subcellular location">
    <subcellularLocation>
        <location evidence="1">Cell membrane</location>
        <topology evidence="1">Multi-pass membrane protein</topology>
    </subcellularLocation>
</comment>
<dbReference type="InterPro" id="IPR004669">
    <property type="entry name" value="C4_dicarb_anaerob_car"/>
</dbReference>
<evidence type="ECO:0000256" key="7">
    <source>
        <dbReference type="ARBA" id="ARBA00023136"/>
    </source>
</evidence>
<proteinExistence type="inferred from homology"/>
<feature type="transmembrane region" description="Helical" evidence="8">
    <location>
        <begin position="196"/>
        <end position="215"/>
    </location>
</feature>
<sequence length="459" mass="48840">MLGVLIVLVSVAVICWLIVKKFYPSWSLFVVGIVTIAIVAAITGDPVATGKKATGFIGFDILGVFGGLLQSRAGGLGMNIMIIGGFGYYMNKIGATSALVHVCTRPMSMINSPYIIMVLGYVVGQCLNVVLGSAVGLAILMMVTVYPLMLSAGVSRQAACASVVMTGGFGISPLGANNIVASKLTGIHVMNIFVDYQLVIAPVTLVIVCIVHYFVQRYLDKKDLASGRITQEDFIAKDLSDGDKSEKAPGFYAIFPLVPLVFLFIFSPLVYKGIKLDIINAVMASMVITFVIDCFVRRDIKTSFAYIKTFFEGMGKIFSSTVVLIVCAETFAAGLTRSGGIQTLIEAASNLGSGYIIVYTIMFLIVGLCTFVMGSGNAAFFSFAPMIPGICQTVGGNAQWMLTGMQLSSGCIRSMSPIAGCVIAAAGLANISPFEIVRRSAIPMLTAFFVIYIMSCMLV</sequence>
<feature type="transmembrane region" description="Helical" evidence="8">
    <location>
        <begin position="114"/>
        <end position="146"/>
    </location>
</feature>
<feature type="transmembrane region" description="Helical" evidence="8">
    <location>
        <begin position="25"/>
        <end position="44"/>
    </location>
</feature>
<evidence type="ECO:0000313" key="9">
    <source>
        <dbReference type="EMBL" id="MBM6929118.1"/>
    </source>
</evidence>
<reference evidence="9 10" key="1">
    <citation type="journal article" date="2021" name="Sci. Rep.">
        <title>The distribution of antibiotic resistance genes in chicken gut microbiota commensals.</title>
        <authorList>
            <person name="Juricova H."/>
            <person name="Matiasovicova J."/>
            <person name="Kubasova T."/>
            <person name="Cejkova D."/>
            <person name="Rychlik I."/>
        </authorList>
    </citation>
    <scope>NUCLEOTIDE SEQUENCE [LARGE SCALE GENOMIC DNA]</scope>
    <source>
        <strain evidence="9 10">An562</strain>
    </source>
</reference>
<feature type="transmembrane region" description="Helical" evidence="8">
    <location>
        <begin position="277"/>
        <end position="296"/>
    </location>
</feature>
<comment type="similarity">
    <text evidence="2">Belongs to the DcuC/DcuD transporter (TC 2.A.61) family.</text>
</comment>
<dbReference type="Proteomes" id="UP000777002">
    <property type="component" value="Unassembled WGS sequence"/>
</dbReference>
<name>A0ABS2GW80_9BURK</name>
<feature type="transmembrane region" description="Helical" evidence="8">
    <location>
        <begin position="56"/>
        <end position="89"/>
    </location>
</feature>
<evidence type="ECO:0000256" key="4">
    <source>
        <dbReference type="ARBA" id="ARBA00022475"/>
    </source>
</evidence>
<evidence type="ECO:0000256" key="5">
    <source>
        <dbReference type="ARBA" id="ARBA00022692"/>
    </source>
</evidence>
<protein>
    <submittedName>
        <fullName evidence="9">C4-dicarboxylate transporter DcuC</fullName>
    </submittedName>
</protein>
<keyword evidence="7 8" id="KW-0472">Membrane</keyword>
<feature type="transmembrane region" description="Helical" evidence="8">
    <location>
        <begin position="317"/>
        <end position="336"/>
    </location>
</feature>
<keyword evidence="4" id="KW-1003">Cell membrane</keyword>
<evidence type="ECO:0000256" key="3">
    <source>
        <dbReference type="ARBA" id="ARBA00022448"/>
    </source>
</evidence>
<accession>A0ABS2GW80</accession>
<dbReference type="RefSeq" id="WP_205050705.1">
    <property type="nucleotide sequence ID" value="NZ_JACJKX010000014.1"/>
</dbReference>
<keyword evidence="5 8" id="KW-0812">Transmembrane</keyword>
<dbReference type="NCBIfam" id="NF037994">
    <property type="entry name" value="DcuC_1"/>
    <property type="match status" value="1"/>
</dbReference>
<feature type="transmembrane region" description="Helical" evidence="8">
    <location>
        <begin position="415"/>
        <end position="434"/>
    </location>
</feature>
<feature type="transmembrane region" description="Helical" evidence="8">
    <location>
        <begin position="356"/>
        <end position="380"/>
    </location>
</feature>
<dbReference type="InterPro" id="IPR018385">
    <property type="entry name" value="C4_dicarb_anaerob_car-like"/>
</dbReference>
<evidence type="ECO:0000256" key="8">
    <source>
        <dbReference type="SAM" id="Phobius"/>
    </source>
</evidence>
<comment type="caution">
    <text evidence="9">The sequence shown here is derived from an EMBL/GenBank/DDBJ whole genome shotgun (WGS) entry which is preliminary data.</text>
</comment>
<dbReference type="EMBL" id="JACJKX010000014">
    <property type="protein sequence ID" value="MBM6929118.1"/>
    <property type="molecule type" value="Genomic_DNA"/>
</dbReference>
<feature type="transmembrane region" description="Helical" evidence="8">
    <location>
        <begin position="250"/>
        <end position="271"/>
    </location>
</feature>
<gene>
    <name evidence="9" type="primary">dcuC</name>
    <name evidence="9" type="ORF">H5985_07545</name>
</gene>
<feature type="transmembrane region" description="Helical" evidence="8">
    <location>
        <begin position="440"/>
        <end position="458"/>
    </location>
</feature>